<evidence type="ECO:0000256" key="8">
    <source>
        <dbReference type="ARBA" id="ARBA00023268"/>
    </source>
</evidence>
<dbReference type="EMBL" id="RBKU01000001">
    <property type="protein sequence ID" value="RKR84376.1"/>
    <property type="molecule type" value="Genomic_DNA"/>
</dbReference>
<evidence type="ECO:0000256" key="5">
    <source>
        <dbReference type="ARBA" id="ARBA00023125"/>
    </source>
</evidence>
<dbReference type="SUPFAM" id="SSF46946">
    <property type="entry name" value="S13-like H2TH domain"/>
    <property type="match status" value="1"/>
</dbReference>
<dbReference type="Gene3D" id="3.20.190.10">
    <property type="entry name" value="MutM-like, N-terminal"/>
    <property type="match status" value="1"/>
</dbReference>
<comment type="similarity">
    <text evidence="2">Belongs to the FPG family.</text>
</comment>
<dbReference type="SMART" id="SM00898">
    <property type="entry name" value="Fapy_DNA_glyco"/>
    <property type="match status" value="1"/>
</dbReference>
<name>A0A495J5V6_9SPHI</name>
<feature type="domain" description="Formamidopyrimidine-DNA glycosylase catalytic" evidence="10">
    <location>
        <begin position="2"/>
        <end position="113"/>
    </location>
</feature>
<dbReference type="InterPro" id="IPR015886">
    <property type="entry name" value="H2TH_FPG"/>
</dbReference>
<comment type="catalytic activity">
    <reaction evidence="1">
        <text>Hydrolysis of DNA containing ring-opened 7-methylguanine residues, releasing 2,6-diamino-4-hydroxy-5-(N-methyl)formamidopyrimidine.</text>
        <dbReference type="EC" id="3.2.2.23"/>
    </reaction>
</comment>
<dbReference type="GO" id="GO:0008270">
    <property type="term" value="F:zinc ion binding"/>
    <property type="evidence" value="ECO:0007669"/>
    <property type="project" value="InterPro"/>
</dbReference>
<keyword evidence="4" id="KW-0378">Hydrolase</keyword>
<keyword evidence="12" id="KW-1185">Reference proteome</keyword>
<dbReference type="InterPro" id="IPR012319">
    <property type="entry name" value="FPG_cat"/>
</dbReference>
<dbReference type="InterPro" id="IPR035937">
    <property type="entry name" value="FPG_N"/>
</dbReference>
<keyword evidence="9" id="KW-0326">Glycosidase</keyword>
<dbReference type="PANTHER" id="PTHR22993:SF9">
    <property type="entry name" value="FORMAMIDOPYRIMIDINE-DNA GLYCOSYLASE"/>
    <property type="match status" value="1"/>
</dbReference>
<dbReference type="GO" id="GO:0016829">
    <property type="term" value="F:lyase activity"/>
    <property type="evidence" value="ECO:0007669"/>
    <property type="project" value="UniProtKB-KW"/>
</dbReference>
<dbReference type="Proteomes" id="UP000268007">
    <property type="component" value="Unassembled WGS sequence"/>
</dbReference>
<dbReference type="Pfam" id="PF06831">
    <property type="entry name" value="H2TH"/>
    <property type="match status" value="1"/>
</dbReference>
<keyword evidence="7" id="KW-0456">Lyase</keyword>
<dbReference type="PANTHER" id="PTHR22993">
    <property type="entry name" value="FORMAMIDOPYRIMIDINE-DNA GLYCOSYLASE"/>
    <property type="match status" value="1"/>
</dbReference>
<gene>
    <name evidence="11" type="ORF">BDD43_4611</name>
</gene>
<organism evidence="11 12">
    <name type="scientific">Mucilaginibacter gracilis</name>
    <dbReference type="NCBI Taxonomy" id="423350"/>
    <lineage>
        <taxon>Bacteria</taxon>
        <taxon>Pseudomonadati</taxon>
        <taxon>Bacteroidota</taxon>
        <taxon>Sphingobacteriia</taxon>
        <taxon>Sphingobacteriales</taxon>
        <taxon>Sphingobacteriaceae</taxon>
        <taxon>Mucilaginibacter</taxon>
    </lineage>
</organism>
<dbReference type="Gene3D" id="1.10.8.50">
    <property type="match status" value="1"/>
</dbReference>
<dbReference type="OrthoDB" id="9800855at2"/>
<protein>
    <submittedName>
        <fullName evidence="11">Formamidopyrimidine-DNA glycosylase</fullName>
    </submittedName>
</protein>
<dbReference type="GO" id="GO:0006284">
    <property type="term" value="P:base-excision repair"/>
    <property type="evidence" value="ECO:0007669"/>
    <property type="project" value="InterPro"/>
</dbReference>
<evidence type="ECO:0000259" key="10">
    <source>
        <dbReference type="PROSITE" id="PS51068"/>
    </source>
</evidence>
<dbReference type="InterPro" id="IPR010979">
    <property type="entry name" value="Ribosomal_uS13-like_H2TH"/>
</dbReference>
<dbReference type="SMART" id="SM01232">
    <property type="entry name" value="H2TH"/>
    <property type="match status" value="1"/>
</dbReference>
<evidence type="ECO:0000256" key="4">
    <source>
        <dbReference type="ARBA" id="ARBA00022801"/>
    </source>
</evidence>
<sequence>MPELPDLQAFSHNLNKKFKGKILKQVTVPVDKKLNVLVAQLQAALQHQQLTQIKRVGKELHFEFKNGHVLGLHLMLHGTLHVFTGHNDGKFAIIELLFADGTGLAMSDFQKAATPTLDPKASDTPDALDIEPAYLIEKLRATRKPIKTVLLDQQVLRGIGNAYADEILYDAKISPLSISNKLPEIQVTALITAITKVLKDAEKQILKAKPDIISGEVRDFLLVHQPKREQTPGGATIHHTEINSRRTYYTDEQQLFE</sequence>
<dbReference type="GO" id="GO:0003906">
    <property type="term" value="F:DNA-(apurinic or apyrimidinic site) endonuclease activity"/>
    <property type="evidence" value="ECO:0007669"/>
    <property type="project" value="InterPro"/>
</dbReference>
<evidence type="ECO:0000313" key="11">
    <source>
        <dbReference type="EMBL" id="RKR84376.1"/>
    </source>
</evidence>
<evidence type="ECO:0000256" key="3">
    <source>
        <dbReference type="ARBA" id="ARBA00022763"/>
    </source>
</evidence>
<proteinExistence type="inferred from homology"/>
<evidence type="ECO:0000256" key="9">
    <source>
        <dbReference type="ARBA" id="ARBA00023295"/>
    </source>
</evidence>
<comment type="caution">
    <text evidence="11">The sequence shown here is derived from an EMBL/GenBank/DDBJ whole genome shotgun (WGS) entry which is preliminary data.</text>
</comment>
<dbReference type="PROSITE" id="PS51068">
    <property type="entry name" value="FPG_CAT"/>
    <property type="match status" value="1"/>
</dbReference>
<evidence type="ECO:0000256" key="6">
    <source>
        <dbReference type="ARBA" id="ARBA00023204"/>
    </source>
</evidence>
<reference evidence="11 12" key="1">
    <citation type="submission" date="2018-10" db="EMBL/GenBank/DDBJ databases">
        <title>Genomic Encyclopedia of Archaeal and Bacterial Type Strains, Phase II (KMG-II): from individual species to whole genera.</title>
        <authorList>
            <person name="Goeker M."/>
        </authorList>
    </citation>
    <scope>NUCLEOTIDE SEQUENCE [LARGE SCALE GENOMIC DNA]</scope>
    <source>
        <strain evidence="11 12">DSM 18602</strain>
    </source>
</reference>
<keyword evidence="6" id="KW-0234">DNA repair</keyword>
<evidence type="ECO:0000256" key="2">
    <source>
        <dbReference type="ARBA" id="ARBA00009409"/>
    </source>
</evidence>
<evidence type="ECO:0000256" key="1">
    <source>
        <dbReference type="ARBA" id="ARBA00001668"/>
    </source>
</evidence>
<dbReference type="Pfam" id="PF01149">
    <property type="entry name" value="Fapy_DNA_glyco"/>
    <property type="match status" value="1"/>
</dbReference>
<evidence type="ECO:0000313" key="12">
    <source>
        <dbReference type="Proteomes" id="UP000268007"/>
    </source>
</evidence>
<dbReference type="SUPFAM" id="SSF81624">
    <property type="entry name" value="N-terminal domain of MutM-like DNA repair proteins"/>
    <property type="match status" value="1"/>
</dbReference>
<keyword evidence="8" id="KW-0511">Multifunctional enzyme</keyword>
<evidence type="ECO:0000256" key="7">
    <source>
        <dbReference type="ARBA" id="ARBA00023239"/>
    </source>
</evidence>
<dbReference type="AlphaFoldDB" id="A0A495J5V6"/>
<dbReference type="GO" id="GO:0008534">
    <property type="term" value="F:oxidized purine nucleobase lesion DNA N-glycosylase activity"/>
    <property type="evidence" value="ECO:0007669"/>
    <property type="project" value="UniProtKB-EC"/>
</dbReference>
<keyword evidence="5" id="KW-0238">DNA-binding</keyword>
<accession>A0A495J5V6</accession>
<dbReference type="GO" id="GO:0003684">
    <property type="term" value="F:damaged DNA binding"/>
    <property type="evidence" value="ECO:0007669"/>
    <property type="project" value="InterPro"/>
</dbReference>
<keyword evidence="3" id="KW-0227">DNA damage</keyword>
<dbReference type="RefSeq" id="WP_121202086.1">
    <property type="nucleotide sequence ID" value="NZ_RBKU01000001.1"/>
</dbReference>